<gene>
    <name evidence="2" type="ordered locus">Bsel_1851</name>
</gene>
<dbReference type="PANTHER" id="PTHR40265:SF1">
    <property type="entry name" value="GLYOXALASE-LIKE DOMAIN-CONTAINING PROTEIN"/>
    <property type="match status" value="1"/>
</dbReference>
<feature type="domain" description="Glyoxalase-like" evidence="1">
    <location>
        <begin position="5"/>
        <end position="196"/>
    </location>
</feature>
<dbReference type="AlphaFoldDB" id="D6XU71"/>
<proteinExistence type="predicted"/>
<dbReference type="eggNOG" id="COG0346">
    <property type="taxonomic scope" value="Bacteria"/>
</dbReference>
<evidence type="ECO:0000313" key="2">
    <source>
        <dbReference type="EMBL" id="ADH99357.1"/>
    </source>
</evidence>
<dbReference type="Pfam" id="PF13468">
    <property type="entry name" value="Glyoxalase_3"/>
    <property type="match status" value="1"/>
</dbReference>
<keyword evidence="3" id="KW-1185">Reference proteome</keyword>
<accession>D6XU71</accession>
<dbReference type="Gene3D" id="3.10.180.10">
    <property type="entry name" value="2,3-Dihydroxybiphenyl 1,2-Dioxygenase, domain 1"/>
    <property type="match status" value="1"/>
</dbReference>
<dbReference type="EMBL" id="CP001791">
    <property type="protein sequence ID" value="ADH99357.1"/>
    <property type="molecule type" value="Genomic_DNA"/>
</dbReference>
<evidence type="ECO:0000313" key="3">
    <source>
        <dbReference type="Proteomes" id="UP000000271"/>
    </source>
</evidence>
<name>D6XU71_BACIE</name>
<dbReference type="HOGENOM" id="CLU_094158_0_0_9"/>
<reference evidence="2" key="1">
    <citation type="submission" date="2009-10" db="EMBL/GenBank/DDBJ databases">
        <title>Complete sequence of Bacillus selenitireducens MLS10.</title>
        <authorList>
            <consortium name="US DOE Joint Genome Institute"/>
            <person name="Lucas S."/>
            <person name="Copeland A."/>
            <person name="Lapidus A."/>
            <person name="Glavina del Rio T."/>
            <person name="Dalin E."/>
            <person name="Tice H."/>
            <person name="Bruce D."/>
            <person name="Goodwin L."/>
            <person name="Pitluck S."/>
            <person name="Sims D."/>
            <person name="Brettin T."/>
            <person name="Detter J.C."/>
            <person name="Han C."/>
            <person name="Larimer F."/>
            <person name="Land M."/>
            <person name="Hauser L."/>
            <person name="Kyrpides N."/>
            <person name="Ovchinnikova G."/>
            <person name="Stolz J."/>
        </authorList>
    </citation>
    <scope>NUCLEOTIDE SEQUENCE [LARGE SCALE GENOMIC DNA]</scope>
    <source>
        <strain evidence="2">MLS10</strain>
    </source>
</reference>
<organism evidence="2 3">
    <name type="scientific">Bacillus selenitireducens (strain ATCC 700615 / DSM 15326 / MLS10)</name>
    <dbReference type="NCBI Taxonomy" id="439292"/>
    <lineage>
        <taxon>Bacteria</taxon>
        <taxon>Bacillati</taxon>
        <taxon>Bacillota</taxon>
        <taxon>Bacilli</taxon>
        <taxon>Bacillales</taxon>
        <taxon>Bacillaceae</taxon>
        <taxon>Salisediminibacterium</taxon>
    </lineage>
</organism>
<sequence>MNMSLDHVVHYVNDVPGAVETFKQEGIHAVMGGSHKQWGTHNGLAYFNLSYIEWLGIEDESSLKQAYGQNPVFQDAGVLLPESPVLHKFAIRTSHIEQVCQSLEEKGIRTSGVLANSRQDRKGRSIRWKMLILENSPEQMPYPFFIEWEESDCERLKKLKESGVIPERASHDIRISELVFHTSSPADVKDEWASLFGIQVEDDEVNTLNIDGVRLVFRKGIQNRLTSVILEGKLLDDKRIKIEGSEYKLVSSC</sequence>
<dbReference type="OrthoDB" id="9111355at2"/>
<dbReference type="InterPro" id="IPR029068">
    <property type="entry name" value="Glyas_Bleomycin-R_OHBP_Dase"/>
</dbReference>
<protein>
    <recommendedName>
        <fullName evidence="1">Glyoxalase-like domain-containing protein</fullName>
    </recommendedName>
</protein>
<dbReference type="Proteomes" id="UP000000271">
    <property type="component" value="Chromosome"/>
</dbReference>
<dbReference type="PANTHER" id="PTHR40265">
    <property type="entry name" value="BLL2707 PROTEIN"/>
    <property type="match status" value="1"/>
</dbReference>
<dbReference type="STRING" id="439292.Bsel_1851"/>
<dbReference type="KEGG" id="bse:Bsel_1851"/>
<dbReference type="InterPro" id="IPR025870">
    <property type="entry name" value="Glyoxalase-like_dom"/>
</dbReference>
<evidence type="ECO:0000259" key="1">
    <source>
        <dbReference type="Pfam" id="PF13468"/>
    </source>
</evidence>